<dbReference type="Gene3D" id="1.10.443.10">
    <property type="entry name" value="Intergrase catalytic core"/>
    <property type="match status" value="1"/>
</dbReference>
<feature type="domain" description="Core-binding (CB)" evidence="7">
    <location>
        <begin position="97"/>
        <end position="173"/>
    </location>
</feature>
<keyword evidence="4" id="KW-0233">DNA recombination</keyword>
<protein>
    <submittedName>
        <fullName evidence="8">Site-specific recombinase, phage integrase family</fullName>
    </submittedName>
</protein>
<evidence type="ECO:0000313" key="8">
    <source>
        <dbReference type="EMBL" id="EGJ67333.1"/>
    </source>
</evidence>
<evidence type="ECO:0000259" key="6">
    <source>
        <dbReference type="PROSITE" id="PS51898"/>
    </source>
</evidence>
<evidence type="ECO:0000313" key="9">
    <source>
        <dbReference type="Proteomes" id="UP000003204"/>
    </source>
</evidence>
<dbReference type="AlphaFoldDB" id="A0A828SRN9"/>
<feature type="domain" description="Tyr recombinase" evidence="6">
    <location>
        <begin position="207"/>
        <end position="391"/>
    </location>
</feature>
<evidence type="ECO:0000259" key="7">
    <source>
        <dbReference type="PROSITE" id="PS51900"/>
    </source>
</evidence>
<keyword evidence="3 5" id="KW-0238">DNA-binding</keyword>
<dbReference type="Pfam" id="PF13356">
    <property type="entry name" value="Arm-DNA-bind_3"/>
    <property type="match status" value="1"/>
</dbReference>
<dbReference type="InterPro" id="IPR011010">
    <property type="entry name" value="DNA_brk_join_enz"/>
</dbReference>
<comment type="caution">
    <text evidence="8">The sequence shown here is derived from an EMBL/GenBank/DDBJ whole genome shotgun (WGS) entry which is preliminary data.</text>
</comment>
<dbReference type="Pfam" id="PF00589">
    <property type="entry name" value="Phage_integrase"/>
    <property type="match status" value="1"/>
</dbReference>
<dbReference type="PROSITE" id="PS51898">
    <property type="entry name" value="TYR_RECOMBINASE"/>
    <property type="match status" value="1"/>
</dbReference>
<dbReference type="GO" id="GO:0006310">
    <property type="term" value="P:DNA recombination"/>
    <property type="evidence" value="ECO:0007669"/>
    <property type="project" value="UniProtKB-KW"/>
</dbReference>
<dbReference type="PANTHER" id="PTHR30629:SF2">
    <property type="entry name" value="PROPHAGE INTEGRASE INTS-RELATED"/>
    <property type="match status" value="1"/>
</dbReference>
<dbReference type="SUPFAM" id="SSF56349">
    <property type="entry name" value="DNA breaking-rejoining enzymes"/>
    <property type="match status" value="1"/>
</dbReference>
<evidence type="ECO:0000256" key="2">
    <source>
        <dbReference type="ARBA" id="ARBA00022908"/>
    </source>
</evidence>
<evidence type="ECO:0000256" key="1">
    <source>
        <dbReference type="ARBA" id="ARBA00008857"/>
    </source>
</evidence>
<dbReference type="InterPro" id="IPR044068">
    <property type="entry name" value="CB"/>
</dbReference>
<proteinExistence type="inferred from homology"/>
<dbReference type="InterPro" id="IPR050808">
    <property type="entry name" value="Phage_Integrase"/>
</dbReference>
<dbReference type="Proteomes" id="UP000003204">
    <property type="component" value="Unassembled WGS sequence"/>
</dbReference>
<dbReference type="InterPro" id="IPR013762">
    <property type="entry name" value="Integrase-like_cat_sf"/>
</dbReference>
<dbReference type="RefSeq" id="WP_000773620.1">
    <property type="nucleotide sequence ID" value="NZ_GL891931.1"/>
</dbReference>
<dbReference type="Gene3D" id="3.30.160.390">
    <property type="entry name" value="Integrase, DNA-binding domain"/>
    <property type="match status" value="1"/>
</dbReference>
<comment type="similarity">
    <text evidence="1">Belongs to the 'phage' integrase family.</text>
</comment>
<evidence type="ECO:0000256" key="5">
    <source>
        <dbReference type="PROSITE-ProRule" id="PRU01248"/>
    </source>
</evidence>
<dbReference type="PROSITE" id="PS51900">
    <property type="entry name" value="CB"/>
    <property type="match status" value="1"/>
</dbReference>
<sequence length="423" mass="49319">MKLNKSTVDAIPLTEKGQKIYRDAELIGFAVRVTNKSKTYIVERRHEGELYRVTIGKTTDIPATNARAKAQMILAKISNNEYEKPIKLKKVANPLDITVNEALQIYIDRNDFRPKTIRQYRKYFDLYLGWGNKKLFQISKQEVLDRFIEVSEVSESSANGAVSLLGTLWKYIHVLYSTDENPILKSNPVDIISVTRGWNKIESRDRHLHKDIIHKYYNAVLHYEDELNLENTARSNTHRDIVLMCMYTGCRKQEACCLKWSDVDIKNGTLTFRDTKNGSDHTFPIGDHLHSILRERWLLRENDWVFPATKMPTSWNMHATKVDTLLNRVGKEVDYYVSMHDFRRTFATICNLLRFNIYVTKRLLNHTAKPRIDVTGGYVQIPDEELRASMNMIEAVYQGKIDCFNYQSVWAERLKEIKAVYPP</sequence>
<gene>
    <name evidence="8" type="ORF">HMPREF0022_02927</name>
</gene>
<evidence type="ECO:0000256" key="4">
    <source>
        <dbReference type="ARBA" id="ARBA00023172"/>
    </source>
</evidence>
<dbReference type="InterPro" id="IPR010998">
    <property type="entry name" value="Integrase_recombinase_N"/>
</dbReference>
<dbReference type="PANTHER" id="PTHR30629">
    <property type="entry name" value="PROPHAGE INTEGRASE"/>
    <property type="match status" value="1"/>
</dbReference>
<keyword evidence="2" id="KW-0229">DNA integration</keyword>
<reference evidence="8 9" key="1">
    <citation type="submission" date="2011-04" db="EMBL/GenBank/DDBJ databases">
        <authorList>
            <person name="Weinstock G."/>
            <person name="Sodergren E."/>
            <person name="Clifton S."/>
            <person name="Fulton L."/>
            <person name="Fulton B."/>
            <person name="Courtney L."/>
            <person name="Fronick C."/>
            <person name="Harrison M."/>
            <person name="Strong C."/>
            <person name="Farmer C."/>
            <person name="Delahaunty K."/>
            <person name="Markovic C."/>
            <person name="Hall O."/>
            <person name="Minx P."/>
            <person name="Tomlinson C."/>
            <person name="Mitreva M."/>
            <person name="Hou S."/>
            <person name="Chen J."/>
            <person name="Wollam A."/>
            <person name="Pepin K.H."/>
            <person name="Johnson M."/>
            <person name="Bhonagiri V."/>
            <person name="Zhang X."/>
            <person name="Suruliraj S."/>
            <person name="Warren W."/>
            <person name="Chinwalla A."/>
            <person name="Mardis E.R."/>
            <person name="Wilson R.K."/>
        </authorList>
    </citation>
    <scope>NUCLEOTIDE SEQUENCE [LARGE SCALE GENOMIC DNA]</scope>
    <source>
        <strain evidence="8 9">6014059</strain>
    </source>
</reference>
<dbReference type="GO" id="GO:0003677">
    <property type="term" value="F:DNA binding"/>
    <property type="evidence" value="ECO:0007669"/>
    <property type="project" value="UniProtKB-UniRule"/>
</dbReference>
<organism evidence="8 9">
    <name type="scientific">Acinetobacter baumannii 6014059</name>
    <dbReference type="NCBI Taxonomy" id="525242"/>
    <lineage>
        <taxon>Bacteria</taxon>
        <taxon>Pseudomonadati</taxon>
        <taxon>Pseudomonadota</taxon>
        <taxon>Gammaproteobacteria</taxon>
        <taxon>Moraxellales</taxon>
        <taxon>Moraxellaceae</taxon>
        <taxon>Acinetobacter</taxon>
        <taxon>Acinetobacter calcoaceticus/baumannii complex</taxon>
    </lineage>
</organism>
<dbReference type="InterPro" id="IPR038488">
    <property type="entry name" value="Integrase_DNA-bd_sf"/>
</dbReference>
<dbReference type="InterPro" id="IPR002104">
    <property type="entry name" value="Integrase_catalytic"/>
</dbReference>
<dbReference type="EMBL" id="ACYS02000152">
    <property type="protein sequence ID" value="EGJ67333.1"/>
    <property type="molecule type" value="Genomic_DNA"/>
</dbReference>
<dbReference type="Gene3D" id="1.10.150.130">
    <property type="match status" value="1"/>
</dbReference>
<name>A0A828SRN9_ACIBA</name>
<accession>A0A828SRN9</accession>
<dbReference type="GO" id="GO:0015074">
    <property type="term" value="P:DNA integration"/>
    <property type="evidence" value="ECO:0007669"/>
    <property type="project" value="UniProtKB-KW"/>
</dbReference>
<dbReference type="InterPro" id="IPR025166">
    <property type="entry name" value="Integrase_DNA_bind_dom"/>
</dbReference>
<evidence type="ECO:0000256" key="3">
    <source>
        <dbReference type="ARBA" id="ARBA00023125"/>
    </source>
</evidence>